<proteinExistence type="inferred from homology"/>
<dbReference type="Gene3D" id="1.10.4080.10">
    <property type="entry name" value="ADP-ribosylation/Crystallin J1"/>
    <property type="match status" value="1"/>
</dbReference>
<comment type="function">
    <text evidence="3">Specifically acts as an arginine mono-ADP-ribosylhydrolase by mediating the removal of mono-ADP-ribose attached to arginine residues on proteins.</text>
</comment>
<keyword evidence="10" id="KW-1185">Reference proteome</keyword>
<dbReference type="GO" id="GO:0003875">
    <property type="term" value="F:ADP-ribosylarginine hydrolase activity"/>
    <property type="evidence" value="ECO:0007669"/>
    <property type="project" value="UniProtKB-EC"/>
</dbReference>
<evidence type="ECO:0000256" key="8">
    <source>
        <dbReference type="PIRSR" id="PIRSR605502-1"/>
    </source>
</evidence>
<organism evidence="9 10">
    <name type="scientific">Brachionus calyciflorus</name>
    <dbReference type="NCBI Taxonomy" id="104777"/>
    <lineage>
        <taxon>Eukaryota</taxon>
        <taxon>Metazoa</taxon>
        <taxon>Spiralia</taxon>
        <taxon>Gnathifera</taxon>
        <taxon>Rotifera</taxon>
        <taxon>Eurotatoria</taxon>
        <taxon>Monogononta</taxon>
        <taxon>Pseudotrocha</taxon>
        <taxon>Ploima</taxon>
        <taxon>Brachionidae</taxon>
        <taxon>Brachionus</taxon>
    </lineage>
</organism>
<comment type="caution">
    <text evidence="9">The sequence shown here is derived from an EMBL/GenBank/DDBJ whole genome shotgun (WGS) entry which is preliminary data.</text>
</comment>
<dbReference type="PANTHER" id="PTHR16222:SF26">
    <property type="entry name" value="ADP-RIBOSYLHYDROLASE ARH1"/>
    <property type="match status" value="1"/>
</dbReference>
<evidence type="ECO:0000256" key="7">
    <source>
        <dbReference type="ARBA" id="ARBA00049810"/>
    </source>
</evidence>
<feature type="binding site" evidence="8">
    <location>
        <position position="307"/>
    </location>
    <ligand>
        <name>Mg(2+)</name>
        <dbReference type="ChEBI" id="CHEBI:18420"/>
        <label>1</label>
    </ligand>
</feature>
<dbReference type="OrthoDB" id="10250509at2759"/>
<dbReference type="EMBL" id="CAJNOC010002114">
    <property type="protein sequence ID" value="CAF0913289.1"/>
    <property type="molecule type" value="Genomic_DNA"/>
</dbReference>
<feature type="binding site" evidence="8">
    <location>
        <position position="57"/>
    </location>
    <ligand>
        <name>Mg(2+)</name>
        <dbReference type="ChEBI" id="CHEBI:18420"/>
        <label>1</label>
    </ligand>
</feature>
<keyword evidence="8" id="KW-0479">Metal-binding</keyword>
<name>A0A814AD12_9BILA</name>
<evidence type="ECO:0000313" key="9">
    <source>
        <dbReference type="EMBL" id="CAF0913289.1"/>
    </source>
</evidence>
<keyword evidence="2" id="KW-0378">Hydrolase</keyword>
<feature type="binding site" evidence="8">
    <location>
        <position position="55"/>
    </location>
    <ligand>
        <name>Mg(2+)</name>
        <dbReference type="ChEBI" id="CHEBI:18420"/>
        <label>1</label>
    </ligand>
</feature>
<dbReference type="InterPro" id="IPR036705">
    <property type="entry name" value="Ribosyl_crysJ1_sf"/>
</dbReference>
<dbReference type="Proteomes" id="UP000663879">
    <property type="component" value="Unassembled WGS sequence"/>
</dbReference>
<evidence type="ECO:0000256" key="5">
    <source>
        <dbReference type="ARBA" id="ARBA00049773"/>
    </source>
</evidence>
<evidence type="ECO:0000256" key="1">
    <source>
        <dbReference type="ARBA" id="ARBA00010702"/>
    </source>
</evidence>
<comment type="similarity">
    <text evidence="1">Belongs to the ADP-ribosylglycohydrolase family.</text>
</comment>
<dbReference type="AlphaFoldDB" id="A0A814AD12"/>
<protein>
    <recommendedName>
        <fullName evidence="5">ADP-ribosylhydrolase ARH1</fullName>
        <ecNumber evidence="4">3.2.2.19</ecNumber>
    </recommendedName>
    <alternativeName>
        <fullName evidence="6">ADP-ribose-L-arginine cleaving enzyme</fullName>
    </alternativeName>
    <alternativeName>
        <fullName evidence="7">[Protein ADP-ribosylarginine] hydrolase</fullName>
    </alternativeName>
</protein>
<dbReference type="InterPro" id="IPR005502">
    <property type="entry name" value="Ribosyl_crysJ1"/>
</dbReference>
<feature type="binding site" evidence="8">
    <location>
        <position position="306"/>
    </location>
    <ligand>
        <name>Mg(2+)</name>
        <dbReference type="ChEBI" id="CHEBI:18420"/>
        <label>1</label>
    </ligand>
</feature>
<feature type="binding site" evidence="8">
    <location>
        <position position="56"/>
    </location>
    <ligand>
        <name>Mg(2+)</name>
        <dbReference type="ChEBI" id="CHEBI:18420"/>
        <label>1</label>
    </ligand>
</feature>
<dbReference type="EC" id="3.2.2.19" evidence="4"/>
<sequence length="353" mass="40125">MEERYEACMILHGVGDAMGYNRGKWEFNFSGEDIHKQLEQLGGVESLSLKNWIVSDDTILHLAIAECLIENKELKPSDKLYLKLIPFYKSGMRDMKDRAPGNTTIDAVHKLRETRENGFQIAFNEKGGGCGASMRSPCIGLRFSRPEQKNELIEFAIESGRMTHHHPLGYLGAVAAALFTSYALQGKNINSWGREALKDFELAKNYIEKSSHFPKENSNTWNSFLNPWKEYLKIRKIDVEYSEAIFPEKYGVKERDEFYKSISGLRNWAGSLGLDSVLIAYDALLASKDDWIELCKRAMLHGGDNDSTGCLAGAWYGALYGFKNVPKINYQSLEYKDRISKCGKDLYSIQYLD</sequence>
<evidence type="ECO:0000256" key="6">
    <source>
        <dbReference type="ARBA" id="ARBA00049798"/>
    </source>
</evidence>
<evidence type="ECO:0000313" key="10">
    <source>
        <dbReference type="Proteomes" id="UP000663879"/>
    </source>
</evidence>
<dbReference type="Pfam" id="PF03747">
    <property type="entry name" value="ADP_ribosyl_GH"/>
    <property type="match status" value="1"/>
</dbReference>
<feature type="binding site" evidence="8">
    <location>
        <position position="304"/>
    </location>
    <ligand>
        <name>Mg(2+)</name>
        <dbReference type="ChEBI" id="CHEBI:18420"/>
        <label>2</label>
    </ligand>
</feature>
<dbReference type="GO" id="GO:0046872">
    <property type="term" value="F:metal ion binding"/>
    <property type="evidence" value="ECO:0007669"/>
    <property type="project" value="UniProtKB-KW"/>
</dbReference>
<evidence type="ECO:0000256" key="3">
    <source>
        <dbReference type="ARBA" id="ARBA00049582"/>
    </source>
</evidence>
<reference evidence="9" key="1">
    <citation type="submission" date="2021-02" db="EMBL/GenBank/DDBJ databases">
        <authorList>
            <person name="Nowell W R."/>
        </authorList>
    </citation>
    <scope>NUCLEOTIDE SEQUENCE</scope>
    <source>
        <strain evidence="9">Ploen Becks lab</strain>
    </source>
</reference>
<accession>A0A814AD12</accession>
<keyword evidence="8" id="KW-0460">Magnesium</keyword>
<dbReference type="InterPro" id="IPR050792">
    <property type="entry name" value="ADP-ribosylglycohydrolase"/>
</dbReference>
<dbReference type="SUPFAM" id="SSF101478">
    <property type="entry name" value="ADP-ribosylglycohydrolase"/>
    <property type="match status" value="1"/>
</dbReference>
<evidence type="ECO:0000256" key="2">
    <source>
        <dbReference type="ARBA" id="ARBA00022801"/>
    </source>
</evidence>
<comment type="cofactor">
    <cofactor evidence="8">
        <name>Mg(2+)</name>
        <dbReference type="ChEBI" id="CHEBI:18420"/>
    </cofactor>
    <text evidence="8">Binds 2 magnesium ions per subunit.</text>
</comment>
<dbReference type="PANTHER" id="PTHR16222">
    <property type="entry name" value="ADP-RIBOSYLGLYCOHYDROLASE"/>
    <property type="match status" value="1"/>
</dbReference>
<evidence type="ECO:0000256" key="4">
    <source>
        <dbReference type="ARBA" id="ARBA00049725"/>
    </source>
</evidence>
<gene>
    <name evidence="9" type="ORF">OXX778_LOCUS12016</name>
</gene>